<evidence type="ECO:0000256" key="8">
    <source>
        <dbReference type="ARBA" id="ARBA00022824"/>
    </source>
</evidence>
<dbReference type="AlphaFoldDB" id="W9XD59"/>
<feature type="binding site" evidence="17">
    <location>
        <position position="187"/>
    </location>
    <ligand>
        <name>FAD</name>
        <dbReference type="ChEBI" id="CHEBI:57692"/>
    </ligand>
</feature>
<evidence type="ECO:0000256" key="14">
    <source>
        <dbReference type="ARBA" id="ARBA00023180"/>
    </source>
</evidence>
<feature type="active site" evidence="16">
    <location>
        <position position="397"/>
    </location>
</feature>
<feature type="disulfide bond" description="Redox-active" evidence="18">
    <location>
        <begin position="89"/>
        <end position="94"/>
    </location>
</feature>
<dbReference type="OrthoDB" id="269384at2759"/>
<keyword evidence="12" id="KW-0472">Membrane</keyword>
<keyword evidence="9 17" id="KW-0274">FAD</keyword>
<keyword evidence="7 20" id="KW-0732">Signal</keyword>
<evidence type="ECO:0008006" key="23">
    <source>
        <dbReference type="Google" id="ProtNLM"/>
    </source>
</evidence>
<proteinExistence type="inferred from homology"/>
<dbReference type="Proteomes" id="UP000019484">
    <property type="component" value="Unassembled WGS sequence"/>
</dbReference>
<dbReference type="GO" id="GO:0071949">
    <property type="term" value="F:FAD binding"/>
    <property type="evidence" value="ECO:0007669"/>
    <property type="project" value="InterPro"/>
</dbReference>
<evidence type="ECO:0000256" key="20">
    <source>
        <dbReference type="SAM" id="SignalP"/>
    </source>
</evidence>
<evidence type="ECO:0000256" key="3">
    <source>
        <dbReference type="ARBA" id="ARBA00008277"/>
    </source>
</evidence>
<dbReference type="GeneID" id="19163649"/>
<feature type="binding site" evidence="17">
    <location>
        <position position="297"/>
    </location>
    <ligand>
        <name>FAD</name>
        <dbReference type="ChEBI" id="CHEBI:57692"/>
    </ligand>
</feature>
<feature type="chain" id="PRO_5004934680" description="Endoplasmic oxidoreductin-1" evidence="20">
    <location>
        <begin position="25"/>
        <end position="582"/>
    </location>
</feature>
<keyword evidence="11" id="KW-0560">Oxidoreductase</keyword>
<sequence>MRLRHASQFFLAFYLFLHPSCVTAESQCAIDPNSIVSDACTSYSDLERLHAQLEPALDDLTQQTDFFAYYRLNLYNKACPFWNDENSMCGNRACAVDTIEDESAIPPIWRAEELSKLEGARAKHPGRAQRRERPSNRPLQYQLGENVDESCVVEEDDECDERDYCIPDDEGAAGKGDYVSLVNNTERYTGYSGMGARQVWDAIYKENCFSAKSPRGSLRSKTLQAAQNLKNVFQEYGRQHVDDGEDLYPLDDECLEQRAFYRIVSGMHASISTHLCWEYFNQTTGTWFHNVDCYKERLHTHPERVSNIYFNYALLTRAVAKARKHLESYTFCSGDPEQDFETKQKVLALADKAAAGPHTFDESVMFQDPGVMDLKEDFRNRFRNVSRLMDCVGCDKCRLWGKVQTAGYGAALKILFEFDEDKNGENPHLRRTELVALVNTLARVSHSVDAIQKFRVAVNTGDLSVLDVQGPLPVTGDSQAQAEAHEQGTTSAEDTLDFEFLDDDDLDEQPTSLPQRTFSEEFWMEWDLVWRTYRMVLRSWIEMPFKLFAIFVMEMNRLWNYWLGIPVPDRSWDFHFPSRDEL</sequence>
<evidence type="ECO:0000313" key="22">
    <source>
        <dbReference type="Proteomes" id="UP000019484"/>
    </source>
</evidence>
<evidence type="ECO:0000256" key="16">
    <source>
        <dbReference type="PIRSR" id="PIRSR017205-1"/>
    </source>
</evidence>
<dbReference type="SUPFAM" id="SSF110019">
    <property type="entry name" value="ERO1-like"/>
    <property type="match status" value="1"/>
</dbReference>
<evidence type="ECO:0000256" key="19">
    <source>
        <dbReference type="SAM" id="MobiDB-lite"/>
    </source>
</evidence>
<evidence type="ECO:0000256" key="2">
    <source>
        <dbReference type="ARBA" id="ARBA00004367"/>
    </source>
</evidence>
<name>W9XD59_9EURO</name>
<feature type="signal peptide" evidence="20">
    <location>
        <begin position="1"/>
        <end position="24"/>
    </location>
</feature>
<dbReference type="PANTHER" id="PTHR12613">
    <property type="entry name" value="ERO1-RELATED"/>
    <property type="match status" value="1"/>
</dbReference>
<keyword evidence="14" id="KW-0325">Glycoprotein</keyword>
<dbReference type="RefSeq" id="XP_007727850.1">
    <property type="nucleotide sequence ID" value="XM_007729660.1"/>
</dbReference>
<keyword evidence="15" id="KW-0676">Redox-active center</keyword>
<keyword evidence="6" id="KW-0285">Flavoprotein</keyword>
<keyword evidence="8" id="KW-0256">Endoplasmic reticulum</keyword>
<keyword evidence="10" id="KW-0249">Electron transport</keyword>
<evidence type="ECO:0000256" key="11">
    <source>
        <dbReference type="ARBA" id="ARBA00023002"/>
    </source>
</evidence>
<organism evidence="21 22">
    <name type="scientific">Capronia coronata CBS 617.96</name>
    <dbReference type="NCBI Taxonomy" id="1182541"/>
    <lineage>
        <taxon>Eukaryota</taxon>
        <taxon>Fungi</taxon>
        <taxon>Dikarya</taxon>
        <taxon>Ascomycota</taxon>
        <taxon>Pezizomycotina</taxon>
        <taxon>Eurotiomycetes</taxon>
        <taxon>Chaetothyriomycetidae</taxon>
        <taxon>Chaetothyriales</taxon>
        <taxon>Herpotrichiellaceae</taxon>
        <taxon>Capronia</taxon>
    </lineage>
</organism>
<evidence type="ECO:0000256" key="10">
    <source>
        <dbReference type="ARBA" id="ARBA00022982"/>
    </source>
</evidence>
<dbReference type="EMBL" id="AMWN01000011">
    <property type="protein sequence ID" value="EXJ78402.1"/>
    <property type="molecule type" value="Genomic_DNA"/>
</dbReference>
<feature type="binding site" evidence="17">
    <location>
        <position position="268"/>
    </location>
    <ligand>
        <name>FAD</name>
        <dbReference type="ChEBI" id="CHEBI:57692"/>
    </ligand>
</feature>
<dbReference type="eggNOG" id="KOG2608">
    <property type="taxonomic scope" value="Eukaryota"/>
</dbReference>
<comment type="subcellular location">
    <subcellularLocation>
        <location evidence="2">Endoplasmic reticulum membrane</location>
        <topology evidence="2">Peripheral membrane protein</topology>
        <orientation evidence="2">Lumenal side</orientation>
    </subcellularLocation>
</comment>
<evidence type="ECO:0000256" key="7">
    <source>
        <dbReference type="ARBA" id="ARBA00022729"/>
    </source>
</evidence>
<keyword evidence="13 18" id="KW-1015">Disulfide bond</keyword>
<dbReference type="GO" id="GO:0016972">
    <property type="term" value="F:thiol oxidase activity"/>
    <property type="evidence" value="ECO:0007669"/>
    <property type="project" value="InterPro"/>
</dbReference>
<evidence type="ECO:0000256" key="1">
    <source>
        <dbReference type="ARBA" id="ARBA00001974"/>
    </source>
</evidence>
<evidence type="ECO:0000256" key="4">
    <source>
        <dbReference type="ARBA" id="ARBA00011802"/>
    </source>
</evidence>
<feature type="region of interest" description="Disordered" evidence="19">
    <location>
        <begin position="119"/>
        <end position="141"/>
    </location>
</feature>
<evidence type="ECO:0000256" key="15">
    <source>
        <dbReference type="ARBA" id="ARBA00023284"/>
    </source>
</evidence>
<feature type="disulfide bond" description="Redox-active" evidence="18">
    <location>
        <begin position="394"/>
        <end position="397"/>
    </location>
</feature>
<evidence type="ECO:0000256" key="17">
    <source>
        <dbReference type="PIRSR" id="PIRSR017205-2"/>
    </source>
</evidence>
<evidence type="ECO:0000256" key="9">
    <source>
        <dbReference type="ARBA" id="ARBA00022827"/>
    </source>
</evidence>
<evidence type="ECO:0000256" key="18">
    <source>
        <dbReference type="PIRSR" id="PIRSR017205-3"/>
    </source>
</evidence>
<feature type="binding site" evidence="17">
    <location>
        <position position="200"/>
    </location>
    <ligand>
        <name>FAD</name>
        <dbReference type="ChEBI" id="CHEBI:57692"/>
    </ligand>
</feature>
<feature type="active site" description="Nucleophile" evidence="16">
    <location>
        <position position="394"/>
    </location>
</feature>
<evidence type="ECO:0000256" key="6">
    <source>
        <dbReference type="ARBA" id="ARBA00022630"/>
    </source>
</evidence>
<dbReference type="InterPro" id="IPR037192">
    <property type="entry name" value="ERO1-like_sf"/>
</dbReference>
<keyword evidence="22" id="KW-1185">Reference proteome</keyword>
<dbReference type="PIRSF" id="PIRSF017205">
    <property type="entry name" value="ERO1"/>
    <property type="match status" value="1"/>
</dbReference>
<dbReference type="GO" id="GO:0005789">
    <property type="term" value="C:endoplasmic reticulum membrane"/>
    <property type="evidence" value="ECO:0007669"/>
    <property type="project" value="UniProtKB-SubCell"/>
</dbReference>
<protein>
    <recommendedName>
        <fullName evidence="23">Endoplasmic oxidoreductin-1</fullName>
    </recommendedName>
</protein>
<dbReference type="InterPro" id="IPR007266">
    <property type="entry name" value="Ero1"/>
</dbReference>
<evidence type="ECO:0000256" key="5">
    <source>
        <dbReference type="ARBA" id="ARBA00022448"/>
    </source>
</evidence>
<dbReference type="STRING" id="1182541.W9XD59"/>
<dbReference type="Pfam" id="PF04137">
    <property type="entry name" value="ERO1"/>
    <property type="match status" value="1"/>
</dbReference>
<accession>W9XD59</accession>
<dbReference type="GO" id="GO:0015035">
    <property type="term" value="F:protein-disulfide reductase activity"/>
    <property type="evidence" value="ECO:0007669"/>
    <property type="project" value="InterPro"/>
</dbReference>
<comment type="subunit">
    <text evidence="4">May function both as a monomer and a homodimer.</text>
</comment>
<comment type="caution">
    <text evidence="21">The sequence shown here is derived from an EMBL/GenBank/DDBJ whole genome shotgun (WGS) entry which is preliminary data.</text>
</comment>
<feature type="binding site" evidence="17">
    <location>
        <position position="189"/>
    </location>
    <ligand>
        <name>FAD</name>
        <dbReference type="ChEBI" id="CHEBI:57692"/>
    </ligand>
</feature>
<comment type="similarity">
    <text evidence="3">Belongs to the EROs family.</text>
</comment>
<gene>
    <name evidence="21" type="ORF">A1O1_08802</name>
</gene>
<reference evidence="21 22" key="1">
    <citation type="submission" date="2013-03" db="EMBL/GenBank/DDBJ databases">
        <title>The Genome Sequence of Capronia coronata CBS 617.96.</title>
        <authorList>
            <consortium name="The Broad Institute Genomics Platform"/>
            <person name="Cuomo C."/>
            <person name="de Hoog S."/>
            <person name="Gorbushina A."/>
            <person name="Walker B."/>
            <person name="Young S.K."/>
            <person name="Zeng Q."/>
            <person name="Gargeya S."/>
            <person name="Fitzgerald M."/>
            <person name="Haas B."/>
            <person name="Abouelleil A."/>
            <person name="Allen A.W."/>
            <person name="Alvarado L."/>
            <person name="Arachchi H.M."/>
            <person name="Berlin A.M."/>
            <person name="Chapman S.B."/>
            <person name="Gainer-Dewar J."/>
            <person name="Goldberg J."/>
            <person name="Griggs A."/>
            <person name="Gujja S."/>
            <person name="Hansen M."/>
            <person name="Howarth C."/>
            <person name="Imamovic A."/>
            <person name="Ireland A."/>
            <person name="Larimer J."/>
            <person name="McCowan C."/>
            <person name="Murphy C."/>
            <person name="Pearson M."/>
            <person name="Poon T.W."/>
            <person name="Priest M."/>
            <person name="Roberts A."/>
            <person name="Saif S."/>
            <person name="Shea T."/>
            <person name="Sisk P."/>
            <person name="Sykes S."/>
            <person name="Wortman J."/>
            <person name="Nusbaum C."/>
            <person name="Birren B."/>
        </authorList>
    </citation>
    <scope>NUCLEOTIDE SEQUENCE [LARGE SCALE GENOMIC DNA]</scope>
    <source>
        <strain evidence="21 22">CBS 617.96</strain>
    </source>
</reference>
<evidence type="ECO:0000256" key="12">
    <source>
        <dbReference type="ARBA" id="ARBA00023136"/>
    </source>
</evidence>
<evidence type="ECO:0000256" key="13">
    <source>
        <dbReference type="ARBA" id="ARBA00023157"/>
    </source>
</evidence>
<dbReference type="GO" id="GO:0034975">
    <property type="term" value="P:protein folding in endoplasmic reticulum"/>
    <property type="evidence" value="ECO:0007669"/>
    <property type="project" value="InterPro"/>
</dbReference>
<evidence type="ECO:0000313" key="21">
    <source>
        <dbReference type="EMBL" id="EXJ78402.1"/>
    </source>
</evidence>
<dbReference type="PANTHER" id="PTHR12613:SF0">
    <property type="entry name" value="ERO1-LIKE PROTEIN"/>
    <property type="match status" value="1"/>
</dbReference>
<comment type="cofactor">
    <cofactor evidence="1 17">
        <name>FAD</name>
        <dbReference type="ChEBI" id="CHEBI:57692"/>
    </cofactor>
</comment>
<keyword evidence="5" id="KW-0813">Transport</keyword>
<feature type="binding site" evidence="17">
    <location>
        <position position="265"/>
    </location>
    <ligand>
        <name>FAD</name>
        <dbReference type="ChEBI" id="CHEBI:57692"/>
    </ligand>
</feature>
<dbReference type="HOGENOM" id="CLU_023061_1_0_1"/>